<dbReference type="PANTHER" id="PTHR10629">
    <property type="entry name" value="CYTOSINE-SPECIFIC METHYLTRANSFERASE"/>
    <property type="match status" value="1"/>
</dbReference>
<reference evidence="8 9" key="1">
    <citation type="submission" date="2017-03" db="EMBL/GenBank/DDBJ databases">
        <authorList>
            <person name="Afonso C.L."/>
            <person name="Miller P.J."/>
            <person name="Scott M.A."/>
            <person name="Spackman E."/>
            <person name="Goraichik I."/>
            <person name="Dimitrov K.M."/>
            <person name="Suarez D.L."/>
            <person name="Swayne D.E."/>
        </authorList>
    </citation>
    <scope>NUCLEOTIDE SEQUENCE [LARGE SCALE GENOMIC DNA]</scope>
    <source>
        <strain evidence="8 9">CECT 8620</strain>
    </source>
</reference>
<dbReference type="GO" id="GO:0003677">
    <property type="term" value="F:DNA binding"/>
    <property type="evidence" value="ECO:0007669"/>
    <property type="project" value="TreeGrafter"/>
</dbReference>
<comment type="similarity">
    <text evidence="7">Belongs to the class I-like SAM-binding methyltransferase superfamily. C5-methyltransferase family.</text>
</comment>
<keyword evidence="2 7" id="KW-0489">Methyltransferase</keyword>
<evidence type="ECO:0000256" key="1">
    <source>
        <dbReference type="ARBA" id="ARBA00011975"/>
    </source>
</evidence>
<evidence type="ECO:0000256" key="7">
    <source>
        <dbReference type="PROSITE-ProRule" id="PRU01016"/>
    </source>
</evidence>
<dbReference type="PROSITE" id="PS51679">
    <property type="entry name" value="SAM_MT_C5"/>
    <property type="match status" value="1"/>
</dbReference>
<dbReference type="Pfam" id="PF00145">
    <property type="entry name" value="DNA_methylase"/>
    <property type="match status" value="1"/>
</dbReference>
<evidence type="ECO:0000256" key="2">
    <source>
        <dbReference type="ARBA" id="ARBA00022603"/>
    </source>
</evidence>
<dbReference type="RefSeq" id="WP_234990459.1">
    <property type="nucleotide sequence ID" value="NZ_FWFS01000008.1"/>
</dbReference>
<dbReference type="PANTHER" id="PTHR10629:SF52">
    <property type="entry name" value="DNA (CYTOSINE-5)-METHYLTRANSFERASE 1"/>
    <property type="match status" value="1"/>
</dbReference>
<evidence type="ECO:0000313" key="9">
    <source>
        <dbReference type="Proteomes" id="UP000193862"/>
    </source>
</evidence>
<dbReference type="Gene3D" id="3.40.50.150">
    <property type="entry name" value="Vaccinia Virus protein VP39"/>
    <property type="match status" value="1"/>
</dbReference>
<accession>A0A1Y5SYS8</accession>
<dbReference type="InterPro" id="IPR050390">
    <property type="entry name" value="C5-Methyltransferase"/>
</dbReference>
<evidence type="ECO:0000313" key="8">
    <source>
        <dbReference type="EMBL" id="SLN51846.1"/>
    </source>
</evidence>
<keyword evidence="5" id="KW-0680">Restriction system</keyword>
<feature type="active site" evidence="7">
    <location>
        <position position="137"/>
    </location>
</feature>
<evidence type="ECO:0000256" key="3">
    <source>
        <dbReference type="ARBA" id="ARBA00022679"/>
    </source>
</evidence>
<evidence type="ECO:0000256" key="4">
    <source>
        <dbReference type="ARBA" id="ARBA00022691"/>
    </source>
</evidence>
<dbReference type="GO" id="GO:0003886">
    <property type="term" value="F:DNA (cytosine-5-)-methyltransferase activity"/>
    <property type="evidence" value="ECO:0007669"/>
    <property type="project" value="UniProtKB-EC"/>
</dbReference>
<keyword evidence="3 7" id="KW-0808">Transferase</keyword>
<keyword evidence="9" id="KW-1185">Reference proteome</keyword>
<dbReference type="InterPro" id="IPR001525">
    <property type="entry name" value="C5_MeTfrase"/>
</dbReference>
<evidence type="ECO:0000256" key="6">
    <source>
        <dbReference type="ARBA" id="ARBA00047422"/>
    </source>
</evidence>
<keyword evidence="4 7" id="KW-0949">S-adenosyl-L-methionine</keyword>
<dbReference type="GO" id="GO:0009307">
    <property type="term" value="P:DNA restriction-modification system"/>
    <property type="evidence" value="ECO:0007669"/>
    <property type="project" value="UniProtKB-KW"/>
</dbReference>
<comment type="catalytic activity">
    <reaction evidence="6">
        <text>a 2'-deoxycytidine in DNA + S-adenosyl-L-methionine = a 5-methyl-2'-deoxycytidine in DNA + S-adenosyl-L-homocysteine + H(+)</text>
        <dbReference type="Rhea" id="RHEA:13681"/>
        <dbReference type="Rhea" id="RHEA-COMP:11369"/>
        <dbReference type="Rhea" id="RHEA-COMP:11370"/>
        <dbReference type="ChEBI" id="CHEBI:15378"/>
        <dbReference type="ChEBI" id="CHEBI:57856"/>
        <dbReference type="ChEBI" id="CHEBI:59789"/>
        <dbReference type="ChEBI" id="CHEBI:85452"/>
        <dbReference type="ChEBI" id="CHEBI:85454"/>
        <dbReference type="EC" id="2.1.1.37"/>
    </reaction>
</comment>
<dbReference type="EMBL" id="FWFS01000008">
    <property type="protein sequence ID" value="SLN51846.1"/>
    <property type="molecule type" value="Genomic_DNA"/>
</dbReference>
<dbReference type="PRINTS" id="PR00105">
    <property type="entry name" value="C5METTRFRASE"/>
</dbReference>
<dbReference type="Gene3D" id="3.90.120.10">
    <property type="entry name" value="DNA Methylase, subunit A, domain 2"/>
    <property type="match status" value="1"/>
</dbReference>
<name>A0A1Y5SYS8_9RHOB</name>
<dbReference type="InterPro" id="IPR029063">
    <property type="entry name" value="SAM-dependent_MTases_sf"/>
</dbReference>
<sequence length="538" mass="59778">MKWFNVRRMKEAFGIVDLFSGPGGLGEGFCAYDGPGGGFEIEVSVEKDPVAHGTLRLRAFLRRFGTQFPPEYIDFLNSGGPEPNWSELYPRQWTLAEREALNLTLGEPETTRILDERIADIRRRRGDRIILIGGPPCQAYSLAGRGRKPSDLGYVAHEENRHLLYQEYISVLRKLRPAAFVMENVKGMLSSSIENRKVFELVTEDLKSGGGSAEYVLFPLAGGNDVVQDIKPSDFVVAADDYGVPQARHRVIIVGIRRDLMQESEAFSPPRLATVERRATVQDVLRSMPKLRSGISARGGHVDDLADWRNIVAAGATKIAAMPHGLAGKVEEKFVDALGAVNRAHKIDAVKRKDTVGGTKLPDTCPDELRRWLEDGRLTRLTLHETRGHMGGDLERYLFASCWASATGRSPKASDFPDGLAPKHGNWKSGKFNDRFRVQPWDTPSSTVTCHLSKDGHYFIHPDPAQCRSMTVREAARLQTFPDNYYFRGNRGEQYIQVGNAVPPFLSAKIAKALHPVLAQLVDGRAPLRIGDQVEVIA</sequence>
<dbReference type="GO" id="GO:0044027">
    <property type="term" value="P:negative regulation of gene expression via chromosomal CpG island methylation"/>
    <property type="evidence" value="ECO:0007669"/>
    <property type="project" value="TreeGrafter"/>
</dbReference>
<dbReference type="GO" id="GO:0032259">
    <property type="term" value="P:methylation"/>
    <property type="evidence" value="ECO:0007669"/>
    <property type="project" value="UniProtKB-KW"/>
</dbReference>
<gene>
    <name evidence="8" type="primary">banIM</name>
    <name evidence="8" type="ORF">AQS8620_02245</name>
</gene>
<evidence type="ECO:0000256" key="5">
    <source>
        <dbReference type="ARBA" id="ARBA00022747"/>
    </source>
</evidence>
<protein>
    <recommendedName>
        <fullName evidence="1">DNA (cytosine-5-)-methyltransferase</fullName>
        <ecNumber evidence="1">2.1.1.37</ecNumber>
    </recommendedName>
</protein>
<proteinExistence type="inferred from homology"/>
<dbReference type="EC" id="2.1.1.37" evidence="1"/>
<organism evidence="8 9">
    <name type="scientific">Aquimixticola soesokkakensis</name>
    <dbReference type="NCBI Taxonomy" id="1519096"/>
    <lineage>
        <taxon>Bacteria</taxon>
        <taxon>Pseudomonadati</taxon>
        <taxon>Pseudomonadota</taxon>
        <taxon>Alphaproteobacteria</taxon>
        <taxon>Rhodobacterales</taxon>
        <taxon>Paracoccaceae</taxon>
        <taxon>Aquimixticola</taxon>
    </lineage>
</organism>
<dbReference type="Proteomes" id="UP000193862">
    <property type="component" value="Unassembled WGS sequence"/>
</dbReference>
<dbReference type="SUPFAM" id="SSF53335">
    <property type="entry name" value="S-adenosyl-L-methionine-dependent methyltransferases"/>
    <property type="match status" value="1"/>
</dbReference>
<dbReference type="AlphaFoldDB" id="A0A1Y5SYS8"/>